<dbReference type="PROSITE" id="PS50104">
    <property type="entry name" value="TIR"/>
    <property type="match status" value="1"/>
</dbReference>
<dbReference type="PANTHER" id="PTHR24365:SF530">
    <property type="entry name" value="MSTPROX-RELATED"/>
    <property type="match status" value="1"/>
</dbReference>
<dbReference type="Gene3D" id="3.80.10.10">
    <property type="entry name" value="Ribonuclease Inhibitor"/>
    <property type="match status" value="1"/>
</dbReference>
<evidence type="ECO:0000256" key="14">
    <source>
        <dbReference type="SAM" id="Phobius"/>
    </source>
</evidence>
<evidence type="ECO:0000256" key="4">
    <source>
        <dbReference type="ARBA" id="ARBA00022614"/>
    </source>
</evidence>
<gene>
    <name evidence="17" type="primary">LOC116957697</name>
</gene>
<dbReference type="SUPFAM" id="SSF52200">
    <property type="entry name" value="Toll/Interleukin receptor TIR domain"/>
    <property type="match status" value="1"/>
</dbReference>
<evidence type="ECO:0000256" key="12">
    <source>
        <dbReference type="ARBA" id="ARBA00023180"/>
    </source>
</evidence>
<feature type="transmembrane region" description="Helical" evidence="14">
    <location>
        <begin position="133"/>
        <end position="155"/>
    </location>
</feature>
<comment type="subcellular location">
    <subcellularLocation>
        <location evidence="1">Membrane</location>
        <topology evidence="1">Single-pass type I membrane protein</topology>
    </subcellularLocation>
</comment>
<dbReference type="GO" id="GO:0002224">
    <property type="term" value="P:toll-like receptor signaling pathway"/>
    <property type="evidence" value="ECO:0007669"/>
    <property type="project" value="TreeGrafter"/>
</dbReference>
<evidence type="ECO:0000256" key="5">
    <source>
        <dbReference type="ARBA" id="ARBA00022692"/>
    </source>
</evidence>
<dbReference type="Pfam" id="PF13855">
    <property type="entry name" value="LRR_8"/>
    <property type="match status" value="1"/>
</dbReference>
<dbReference type="Gene3D" id="3.40.50.10140">
    <property type="entry name" value="Toll/interleukin-1 receptor homology (TIR) domain"/>
    <property type="match status" value="1"/>
</dbReference>
<keyword evidence="6" id="KW-0732">Signal</keyword>
<evidence type="ECO:0000259" key="15">
    <source>
        <dbReference type="PROSITE" id="PS50104"/>
    </source>
</evidence>
<dbReference type="InterPro" id="IPR035897">
    <property type="entry name" value="Toll_tir_struct_dom_sf"/>
</dbReference>
<dbReference type="Pfam" id="PF01582">
    <property type="entry name" value="TIR"/>
    <property type="match status" value="1"/>
</dbReference>
<name>A0AAJ7UHJ9_PETMA</name>
<dbReference type="KEGG" id="pmrn:116957697"/>
<evidence type="ECO:0000256" key="13">
    <source>
        <dbReference type="ARBA" id="ARBA00023198"/>
    </source>
</evidence>
<evidence type="ECO:0000256" key="6">
    <source>
        <dbReference type="ARBA" id="ARBA00022729"/>
    </source>
</evidence>
<organism evidence="16 17">
    <name type="scientific">Petromyzon marinus</name>
    <name type="common">Sea lamprey</name>
    <dbReference type="NCBI Taxonomy" id="7757"/>
    <lineage>
        <taxon>Eukaryota</taxon>
        <taxon>Metazoa</taxon>
        <taxon>Chordata</taxon>
        <taxon>Craniata</taxon>
        <taxon>Vertebrata</taxon>
        <taxon>Cyclostomata</taxon>
        <taxon>Hyperoartia</taxon>
        <taxon>Petromyzontiformes</taxon>
        <taxon>Petromyzontidae</taxon>
        <taxon>Petromyzon</taxon>
    </lineage>
</organism>
<dbReference type="PRINTS" id="PR01537">
    <property type="entry name" value="INTRLKN1R1F"/>
</dbReference>
<dbReference type="PANTHER" id="PTHR24365">
    <property type="entry name" value="TOLL-LIKE RECEPTOR"/>
    <property type="match status" value="1"/>
</dbReference>
<dbReference type="RefSeq" id="XP_032835904.1">
    <property type="nucleotide sequence ID" value="XM_032980013.1"/>
</dbReference>
<keyword evidence="12" id="KW-0325">Glycoprotein</keyword>
<evidence type="ECO:0000256" key="7">
    <source>
        <dbReference type="ARBA" id="ARBA00022737"/>
    </source>
</evidence>
<evidence type="ECO:0000256" key="1">
    <source>
        <dbReference type="ARBA" id="ARBA00004479"/>
    </source>
</evidence>
<dbReference type="SMART" id="SM00255">
    <property type="entry name" value="TIR"/>
    <property type="match status" value="1"/>
</dbReference>
<dbReference type="GO" id="GO:0045087">
    <property type="term" value="P:innate immune response"/>
    <property type="evidence" value="ECO:0007669"/>
    <property type="project" value="UniProtKB-KW"/>
</dbReference>
<dbReference type="AlphaFoldDB" id="A0AAJ7UHJ9"/>
<keyword evidence="5 14" id="KW-0812">Transmembrane</keyword>
<evidence type="ECO:0000313" key="17">
    <source>
        <dbReference type="RefSeq" id="XP_032835904.1"/>
    </source>
</evidence>
<dbReference type="SUPFAM" id="SSF52058">
    <property type="entry name" value="L domain-like"/>
    <property type="match status" value="1"/>
</dbReference>
<comment type="similarity">
    <text evidence="2">Belongs to the Toll-like receptor family.</text>
</comment>
<evidence type="ECO:0000256" key="8">
    <source>
        <dbReference type="ARBA" id="ARBA00022859"/>
    </source>
</evidence>
<keyword evidence="16" id="KW-1185">Reference proteome</keyword>
<keyword evidence="11" id="KW-0675">Receptor</keyword>
<evidence type="ECO:0000256" key="2">
    <source>
        <dbReference type="ARBA" id="ARBA00009634"/>
    </source>
</evidence>
<dbReference type="GO" id="GO:0038023">
    <property type="term" value="F:signaling receptor activity"/>
    <property type="evidence" value="ECO:0007669"/>
    <property type="project" value="TreeGrafter"/>
</dbReference>
<evidence type="ECO:0000313" key="16">
    <source>
        <dbReference type="Proteomes" id="UP001318040"/>
    </source>
</evidence>
<evidence type="ECO:0000256" key="9">
    <source>
        <dbReference type="ARBA" id="ARBA00022989"/>
    </source>
</evidence>
<dbReference type="InterPro" id="IPR003591">
    <property type="entry name" value="Leu-rich_rpt_typical-subtyp"/>
</dbReference>
<keyword evidence="4" id="KW-0433">Leucine-rich repeat</keyword>
<keyword evidence="10 14" id="KW-0472">Membrane</keyword>
<keyword evidence="13" id="KW-0395">Inflammatory response</keyword>
<keyword evidence="8" id="KW-0391">Immunity</keyword>
<dbReference type="FunFam" id="3.40.50.10140:FF:000001">
    <property type="entry name" value="Toll-like receptor 2"/>
    <property type="match status" value="1"/>
</dbReference>
<reference evidence="17" key="1">
    <citation type="submission" date="2025-08" db="UniProtKB">
        <authorList>
            <consortium name="RefSeq"/>
        </authorList>
    </citation>
    <scope>IDENTIFICATION</scope>
    <source>
        <tissue evidence="17">Sperm</tissue>
    </source>
</reference>
<feature type="domain" description="TIR" evidence="15">
    <location>
        <begin position="170"/>
        <end position="263"/>
    </location>
</feature>
<dbReference type="PROSITE" id="PS51450">
    <property type="entry name" value="LRR"/>
    <property type="match status" value="1"/>
</dbReference>
<dbReference type="GO" id="GO:0006954">
    <property type="term" value="P:inflammatory response"/>
    <property type="evidence" value="ECO:0007669"/>
    <property type="project" value="UniProtKB-KW"/>
</dbReference>
<proteinExistence type="inferred from homology"/>
<dbReference type="SMART" id="SM00369">
    <property type="entry name" value="LRR_TYP"/>
    <property type="match status" value="2"/>
</dbReference>
<dbReference type="GO" id="GO:0005886">
    <property type="term" value="C:plasma membrane"/>
    <property type="evidence" value="ECO:0007669"/>
    <property type="project" value="TreeGrafter"/>
</dbReference>
<keyword evidence="3" id="KW-0399">Innate immunity</keyword>
<evidence type="ECO:0000256" key="11">
    <source>
        <dbReference type="ARBA" id="ARBA00023170"/>
    </source>
</evidence>
<keyword evidence="7" id="KW-0677">Repeat</keyword>
<evidence type="ECO:0000256" key="10">
    <source>
        <dbReference type="ARBA" id="ARBA00023136"/>
    </source>
</evidence>
<dbReference type="Proteomes" id="UP001318040">
    <property type="component" value="Chromosome 82"/>
</dbReference>
<dbReference type="InterPro" id="IPR000157">
    <property type="entry name" value="TIR_dom"/>
</dbReference>
<protein>
    <submittedName>
        <fullName evidence="17">Toll-like receptor 2</fullName>
    </submittedName>
</protein>
<sequence length="263" mass="30562">MKFENLKELYLSNNKLSTIPVQLPQVLPWLKVLTIHGNILWTVDPFVLQGLGNPTLLDMRGNPFHCMCDIRHFVTFCESSSRLYIEGWPANYQCSNPENEVGKQLSSVSYPTLYCDTTMKSVIACVTTFVCTALLVGLCWYLDALWYLCMTWAWLQAKRRNFLSDPDGNKDYDAFVSYSQNDAAWVMEQLLSELESHSVPPFRLCVHERDFVPSHHIMDNIIDCIEQSRKTLFVISQSFVESEWCHYELYFAQQRLIENRDDA</sequence>
<evidence type="ECO:0000256" key="3">
    <source>
        <dbReference type="ARBA" id="ARBA00022588"/>
    </source>
</evidence>
<accession>A0AAJ7UHJ9</accession>
<dbReference type="InterPro" id="IPR001611">
    <property type="entry name" value="Leu-rich_rpt"/>
</dbReference>
<dbReference type="InterPro" id="IPR032675">
    <property type="entry name" value="LRR_dom_sf"/>
</dbReference>
<keyword evidence="9 14" id="KW-1133">Transmembrane helix</keyword>